<dbReference type="EMBL" id="CP073078">
    <property type="protein sequence ID" value="QUD89801.1"/>
    <property type="molecule type" value="Genomic_DNA"/>
</dbReference>
<feature type="domain" description="TonB-dependent receptor-like beta-barrel" evidence="7">
    <location>
        <begin position="520"/>
        <end position="1005"/>
    </location>
</feature>
<dbReference type="AlphaFoldDB" id="A0A975G4C9"/>
<feature type="domain" description="TonB-dependent receptor plug" evidence="8">
    <location>
        <begin position="118"/>
        <end position="227"/>
    </location>
</feature>
<evidence type="ECO:0000256" key="5">
    <source>
        <dbReference type="SAM" id="MobiDB-lite"/>
    </source>
</evidence>
<reference evidence="9" key="1">
    <citation type="submission" date="2021-04" db="EMBL/GenBank/DDBJ databases">
        <title>The complete genome sequence of Caulobacter sp. S6.</title>
        <authorList>
            <person name="Tang Y."/>
            <person name="Ouyang W."/>
            <person name="Liu Q."/>
            <person name="Huang B."/>
            <person name="Guo Z."/>
            <person name="Lei P."/>
        </authorList>
    </citation>
    <scope>NUCLEOTIDE SEQUENCE</scope>
    <source>
        <strain evidence="9">S6</strain>
    </source>
</reference>
<keyword evidence="4" id="KW-0798">TonB box</keyword>
<dbReference type="RefSeq" id="WP_211939853.1">
    <property type="nucleotide sequence ID" value="NZ_CP073078.1"/>
</dbReference>
<gene>
    <name evidence="9" type="ORF">KCG34_08005</name>
</gene>
<dbReference type="Pfam" id="PF07715">
    <property type="entry name" value="Plug"/>
    <property type="match status" value="1"/>
</dbReference>
<dbReference type="PANTHER" id="PTHR40980:SF3">
    <property type="entry name" value="TONB-DEPENDENT RECEPTOR-LIKE BETA-BARREL DOMAIN-CONTAINING PROTEIN"/>
    <property type="match status" value="1"/>
</dbReference>
<keyword evidence="6" id="KW-1133">Transmembrane helix</keyword>
<dbReference type="InterPro" id="IPR000531">
    <property type="entry name" value="Beta-barrel_TonB"/>
</dbReference>
<dbReference type="GO" id="GO:0009279">
    <property type="term" value="C:cell outer membrane"/>
    <property type="evidence" value="ECO:0007669"/>
    <property type="project" value="UniProtKB-SubCell"/>
</dbReference>
<feature type="transmembrane region" description="Helical" evidence="6">
    <location>
        <begin position="60"/>
        <end position="82"/>
    </location>
</feature>
<dbReference type="NCBIfam" id="TIGR01782">
    <property type="entry name" value="TonB-Xanth-Caul"/>
    <property type="match status" value="1"/>
</dbReference>
<organism evidence="9 10">
    <name type="scientific">Phenylobacterium montanum</name>
    <dbReference type="NCBI Taxonomy" id="2823693"/>
    <lineage>
        <taxon>Bacteria</taxon>
        <taxon>Pseudomonadati</taxon>
        <taxon>Pseudomonadota</taxon>
        <taxon>Alphaproteobacteria</taxon>
        <taxon>Caulobacterales</taxon>
        <taxon>Caulobacteraceae</taxon>
        <taxon>Phenylobacterium</taxon>
    </lineage>
</organism>
<dbReference type="KEGG" id="caul:KCG34_08005"/>
<dbReference type="InterPro" id="IPR037066">
    <property type="entry name" value="Plug_dom_sf"/>
</dbReference>
<keyword evidence="2 4" id="KW-0472">Membrane</keyword>
<evidence type="ECO:0000259" key="7">
    <source>
        <dbReference type="Pfam" id="PF00593"/>
    </source>
</evidence>
<proteinExistence type="inferred from homology"/>
<dbReference type="Pfam" id="PF00593">
    <property type="entry name" value="TonB_dep_Rec_b-barrel"/>
    <property type="match status" value="1"/>
</dbReference>
<evidence type="ECO:0000256" key="2">
    <source>
        <dbReference type="ARBA" id="ARBA00023136"/>
    </source>
</evidence>
<dbReference type="InterPro" id="IPR036942">
    <property type="entry name" value="Beta-barrel_TonB_sf"/>
</dbReference>
<keyword evidence="10" id="KW-1185">Reference proteome</keyword>
<evidence type="ECO:0000256" key="6">
    <source>
        <dbReference type="SAM" id="Phobius"/>
    </source>
</evidence>
<comment type="subcellular location">
    <subcellularLocation>
        <location evidence="1 4">Cell outer membrane</location>
    </subcellularLocation>
</comment>
<comment type="similarity">
    <text evidence="4">Belongs to the TonB-dependent receptor family.</text>
</comment>
<keyword evidence="6" id="KW-0812">Transmembrane</keyword>
<feature type="compositionally biased region" description="Basic and acidic residues" evidence="5">
    <location>
        <begin position="29"/>
        <end position="42"/>
    </location>
</feature>
<protein>
    <submittedName>
        <fullName evidence="9">TonB-dependent receptor</fullName>
    </submittedName>
</protein>
<dbReference type="Gene3D" id="2.170.130.10">
    <property type="entry name" value="TonB-dependent receptor, plug domain"/>
    <property type="match status" value="1"/>
</dbReference>
<evidence type="ECO:0000256" key="4">
    <source>
        <dbReference type="RuleBase" id="RU003357"/>
    </source>
</evidence>
<dbReference type="Proteomes" id="UP000676409">
    <property type="component" value="Chromosome"/>
</dbReference>
<dbReference type="SUPFAM" id="SSF56935">
    <property type="entry name" value="Porins"/>
    <property type="match status" value="1"/>
</dbReference>
<dbReference type="InterPro" id="IPR010104">
    <property type="entry name" value="TonB_rcpt_bac"/>
</dbReference>
<name>A0A975G4C9_9CAUL</name>
<keyword evidence="9" id="KW-0675">Receptor</keyword>
<dbReference type="InterPro" id="IPR012910">
    <property type="entry name" value="Plug_dom"/>
</dbReference>
<accession>A0A975G4C9</accession>
<dbReference type="Gene3D" id="2.40.170.20">
    <property type="entry name" value="TonB-dependent receptor, beta-barrel domain"/>
    <property type="match status" value="1"/>
</dbReference>
<dbReference type="PANTHER" id="PTHR40980">
    <property type="entry name" value="PLUG DOMAIN-CONTAINING PROTEIN"/>
    <property type="match status" value="1"/>
</dbReference>
<evidence type="ECO:0000256" key="3">
    <source>
        <dbReference type="ARBA" id="ARBA00023237"/>
    </source>
</evidence>
<sequence>MTQRRQSAGRTIVRALLRPQLQLNTAEQGQDRRDRAGAEARAARGLARQSKRGDLMKTRLSNTASIAVLALAAFGAALPAAAQQAAGATATNAAPEQVGEVVVTGLRSSLQNAMKIKENASGVVDAISADDIGKFPDTNLAESIQRIPGVTINRNNGEGARITVRGFGPEYNLVTLNGRVMPGTADPPLGSGLGVTRSFDFENLSADSISGVEVYKTGRADIQSGGIGSTVDIRTARPFDYHSLQATLQVKGTDDTSSPKDSLKPEVSGLLSDTFFDGKLGLLVSGSYSERQSQLQDVNINGWQQDLLTNTTPGVTSSNTNPAGHIWSPQGENWFYADANRVRENGQVVLQYRPIDSMTFTIDDTYALLRESTEQHQVGAWFSMPNDLRTATVNREGTVTNMVAAGNDLAFESAYQHYRASTNEIGVNAKWDATDNVTLTFDADDAIATSGDPGSEGDGGFNIMGFNSAPNGNPIFATKTFCLCNLQIPTVTYAFNNVLSPAAGGNGGISGFNQLSAANASELFGQDNGTIFRSEVQQWGGNLVWRNRSDSALESIRFGGGETISTTRNRSFNSGNLYPYYYGTIGNASGIPYTVVPTSGLFQGFSGGGSANPIPYIYSYNMNQAVQYLGSSSFVLPATPTNDDHITEDTWNAYVQMNLATEFNGMPFKALVGTRFEHTETTAKSLVQVPTAITQTSASEYQTVFGGGTSFSNIRKSYDEFLPSLDMSLGVRPNLILRASFSKTITRSDLTALVGTETFNNSPKPGARSISAGNPALLPYESYNTDLSAEWYYGKNSYVSVNYFSKYVNNFLITKTSQVTYPNLTDPSAGPRYTNAQNELIASGIANPSSQQIFARMQTDAGTSVLTGLPTDPAIVWDLTEPSNAQTTEIHGWEFAIQHVFGDSGFGGQVNVSLPYGGPHFDPKVTGNQFVLPGLSKSVNVVAFYEKYGFTGRLAYNYRSSYLAGWGQSSSPDEPIFVEARSQLDASAAYSPTKNWSVFMDAINITNEGQRTYGRYKDQFMGAQVLKARYQFGLKYKF</sequence>
<feature type="region of interest" description="Disordered" evidence="5">
    <location>
        <begin position="25"/>
        <end position="51"/>
    </location>
</feature>
<keyword evidence="3" id="KW-0998">Cell outer membrane</keyword>
<evidence type="ECO:0000313" key="9">
    <source>
        <dbReference type="EMBL" id="QUD89801.1"/>
    </source>
</evidence>
<evidence type="ECO:0000313" key="10">
    <source>
        <dbReference type="Proteomes" id="UP000676409"/>
    </source>
</evidence>
<evidence type="ECO:0000259" key="8">
    <source>
        <dbReference type="Pfam" id="PF07715"/>
    </source>
</evidence>
<evidence type="ECO:0000256" key="1">
    <source>
        <dbReference type="ARBA" id="ARBA00004442"/>
    </source>
</evidence>